<dbReference type="EMBL" id="JAKOAV010000045">
    <property type="protein sequence ID" value="MDF9409837.1"/>
    <property type="molecule type" value="Genomic_DNA"/>
</dbReference>
<gene>
    <name evidence="2" type="ORF">L7E55_16030</name>
</gene>
<dbReference type="Proteomes" id="UP001154312">
    <property type="component" value="Unassembled WGS sequence"/>
</dbReference>
<comment type="caution">
    <text evidence="2">The sequence shown here is derived from an EMBL/GenBank/DDBJ whole genome shotgun (WGS) entry which is preliminary data.</text>
</comment>
<sequence length="68" mass="7396">MDYFDLREIRDMASVALVAGSSAPLLVLSSRMINITVVIICLLNTCNLWLLFRGTSKNGAIALVEQGP</sequence>
<keyword evidence="3" id="KW-1185">Reference proteome</keyword>
<dbReference type="AlphaFoldDB" id="A0A9X4JWP3"/>
<keyword evidence="1" id="KW-0472">Membrane</keyword>
<keyword evidence="1" id="KW-0812">Transmembrane</keyword>
<organism evidence="2 3">
    <name type="scientific">Pelotomaculum isophthalicicum JI</name>
    <dbReference type="NCBI Taxonomy" id="947010"/>
    <lineage>
        <taxon>Bacteria</taxon>
        <taxon>Bacillati</taxon>
        <taxon>Bacillota</taxon>
        <taxon>Clostridia</taxon>
        <taxon>Eubacteriales</taxon>
        <taxon>Desulfotomaculaceae</taxon>
        <taxon>Pelotomaculum</taxon>
    </lineage>
</organism>
<feature type="transmembrane region" description="Helical" evidence="1">
    <location>
        <begin position="35"/>
        <end position="52"/>
    </location>
</feature>
<proteinExistence type="predicted"/>
<evidence type="ECO:0000313" key="3">
    <source>
        <dbReference type="Proteomes" id="UP001154312"/>
    </source>
</evidence>
<accession>A0A9X4JWP3</accession>
<reference evidence="2" key="1">
    <citation type="submission" date="2022-02" db="EMBL/GenBank/DDBJ databases">
        <authorList>
            <person name="Leng L."/>
        </authorList>
    </citation>
    <scope>NUCLEOTIDE SEQUENCE</scope>
    <source>
        <strain evidence="2">JI</strain>
    </source>
</reference>
<evidence type="ECO:0000256" key="1">
    <source>
        <dbReference type="SAM" id="Phobius"/>
    </source>
</evidence>
<keyword evidence="1" id="KW-1133">Transmembrane helix</keyword>
<evidence type="ECO:0000313" key="2">
    <source>
        <dbReference type="EMBL" id="MDF9409837.1"/>
    </source>
</evidence>
<protein>
    <submittedName>
        <fullName evidence="2">Uncharacterized protein</fullName>
    </submittedName>
</protein>
<dbReference type="RefSeq" id="WP_277445366.1">
    <property type="nucleotide sequence ID" value="NZ_JAKOAV010000045.1"/>
</dbReference>
<name>A0A9X4JWP3_9FIRM</name>